<proteinExistence type="predicted"/>
<organism evidence="1 2">
    <name type="scientific">Armillaria solidipes</name>
    <dbReference type="NCBI Taxonomy" id="1076256"/>
    <lineage>
        <taxon>Eukaryota</taxon>
        <taxon>Fungi</taxon>
        <taxon>Dikarya</taxon>
        <taxon>Basidiomycota</taxon>
        <taxon>Agaricomycotina</taxon>
        <taxon>Agaricomycetes</taxon>
        <taxon>Agaricomycetidae</taxon>
        <taxon>Agaricales</taxon>
        <taxon>Marasmiineae</taxon>
        <taxon>Physalacriaceae</taxon>
        <taxon>Armillaria</taxon>
    </lineage>
</organism>
<accession>A0A2H3BG67</accession>
<evidence type="ECO:0000313" key="2">
    <source>
        <dbReference type="Proteomes" id="UP000218334"/>
    </source>
</evidence>
<dbReference type="Proteomes" id="UP000218334">
    <property type="component" value="Unassembled WGS sequence"/>
</dbReference>
<dbReference type="EMBL" id="KZ293457">
    <property type="protein sequence ID" value="PBK63567.1"/>
    <property type="molecule type" value="Genomic_DNA"/>
</dbReference>
<keyword evidence="2" id="KW-1185">Reference proteome</keyword>
<evidence type="ECO:0000313" key="1">
    <source>
        <dbReference type="EMBL" id="PBK63567.1"/>
    </source>
</evidence>
<name>A0A2H3BG67_9AGAR</name>
<reference evidence="2" key="1">
    <citation type="journal article" date="2017" name="Nat. Ecol. Evol.">
        <title>Genome expansion and lineage-specific genetic innovations in the forest pathogenic fungi Armillaria.</title>
        <authorList>
            <person name="Sipos G."/>
            <person name="Prasanna A.N."/>
            <person name="Walter M.C."/>
            <person name="O'Connor E."/>
            <person name="Balint B."/>
            <person name="Krizsan K."/>
            <person name="Kiss B."/>
            <person name="Hess J."/>
            <person name="Varga T."/>
            <person name="Slot J."/>
            <person name="Riley R."/>
            <person name="Boka B."/>
            <person name="Rigling D."/>
            <person name="Barry K."/>
            <person name="Lee J."/>
            <person name="Mihaltcheva S."/>
            <person name="LaButti K."/>
            <person name="Lipzen A."/>
            <person name="Waldron R."/>
            <person name="Moloney N.M."/>
            <person name="Sperisen C."/>
            <person name="Kredics L."/>
            <person name="Vagvoelgyi C."/>
            <person name="Patrignani A."/>
            <person name="Fitzpatrick D."/>
            <person name="Nagy I."/>
            <person name="Doyle S."/>
            <person name="Anderson J.B."/>
            <person name="Grigoriev I.V."/>
            <person name="Gueldener U."/>
            <person name="Muensterkoetter M."/>
            <person name="Nagy L.G."/>
        </authorList>
    </citation>
    <scope>NUCLEOTIDE SEQUENCE [LARGE SCALE GENOMIC DNA]</scope>
    <source>
        <strain evidence="2">28-4</strain>
    </source>
</reference>
<sequence>MLAPAKVHSDFMDAVHMKNHEILCTRHRIDTVHVPMSQLDSQAQGFECNILEILAVPFLNQNRQAYVMLYHTALTFQNPPQTLMTAVFWHDTPCSLIVWKGGTAGTHSHDIGVSMSFQPQELLQVLITISGDEPPGSVCSEFVDLSIHHLISSKQLHYNPHTLHITSNSQ</sequence>
<dbReference type="AlphaFoldDB" id="A0A2H3BG67"/>
<protein>
    <submittedName>
        <fullName evidence="1">Uncharacterized protein</fullName>
    </submittedName>
</protein>
<gene>
    <name evidence="1" type="ORF">ARMSODRAFT_1023766</name>
</gene>